<comment type="caution">
    <text evidence="1">The sequence shown here is derived from an EMBL/GenBank/DDBJ whole genome shotgun (WGS) entry which is preliminary data.</text>
</comment>
<name>A0A505DR28_9ACTN</name>
<dbReference type="GO" id="GO:0016787">
    <property type="term" value="F:hydrolase activity"/>
    <property type="evidence" value="ECO:0007669"/>
    <property type="project" value="InterPro"/>
</dbReference>
<dbReference type="Pfam" id="PF01546">
    <property type="entry name" value="Peptidase_M20"/>
    <property type="match status" value="1"/>
</dbReference>
<reference evidence="1 2" key="1">
    <citation type="submission" date="2019-06" db="EMBL/GenBank/DDBJ databases">
        <title>Streptomyces sporangiiformans sp. nov., a novel actinomycete isolated from soil in Mount Song.</title>
        <authorList>
            <person name="Han L."/>
        </authorList>
    </citation>
    <scope>NUCLEOTIDE SEQUENCE [LARGE SCALE GENOMIC DNA]</scope>
    <source>
        <strain evidence="1 2">NEAU-SSA 1</strain>
    </source>
</reference>
<dbReference type="RefSeq" id="WP_119098779.1">
    <property type="nucleotide sequence ID" value="NZ_QXMJ01000043.1"/>
</dbReference>
<organism evidence="1 2">
    <name type="scientific">Streptomyces sporangiiformans</name>
    <dbReference type="NCBI Taxonomy" id="2315329"/>
    <lineage>
        <taxon>Bacteria</taxon>
        <taxon>Bacillati</taxon>
        <taxon>Actinomycetota</taxon>
        <taxon>Actinomycetes</taxon>
        <taxon>Kitasatosporales</taxon>
        <taxon>Streptomycetaceae</taxon>
        <taxon>Streptomyces</taxon>
    </lineage>
</organism>
<protein>
    <submittedName>
        <fullName evidence="1">M20 family metallopeptidase</fullName>
    </submittedName>
</protein>
<dbReference type="OrthoDB" id="7055905at2"/>
<gene>
    <name evidence="1" type="ORF">FGD71_002960</name>
</gene>
<sequence>MTTTTGAPVGPAEQGLLLDLLRLPTAGPLETGADFPEPQLWAAGRRYAEAAAPLGFSVVHHAAARPEDLAVDGVPLPVSEAVADRPGFLNCQPNLVLRLGADHPRHRTVMFNVHLDTVSGVEPVGFDGRRFTGRGSVDAKGPAVGLLAGIRAALAARPRLGDEIGVLIQAVAGEEGGALGTIGTRPLVDRGWYGRLNVFCEPTGLRYLPRASAAMTARIRVDGDDAVDDRPEHGHNATVLLGHLAQHLGRTLPPLAADGRVCVAGLTTGSLHNRVYGRGELLLNLSYTSTETAHRLKAATGDALRTGIAEFRTRFAPVRELARTAQDAADITRLHWLKSGLPALAHTPAWAERLLEDAAGIERWPDGESAFTCDAIWLADREDAATVVYGPGSLEHNHAHARGEFVDLADLEAFAAGVARILLAFRGTCLDATIPSHHSFPYSRDYTRNEGRSQ</sequence>
<dbReference type="Gene3D" id="3.40.630.10">
    <property type="entry name" value="Zn peptidases"/>
    <property type="match status" value="2"/>
</dbReference>
<dbReference type="PANTHER" id="PTHR43808">
    <property type="entry name" value="ACETYLORNITHINE DEACETYLASE"/>
    <property type="match status" value="1"/>
</dbReference>
<dbReference type="SUPFAM" id="SSF53187">
    <property type="entry name" value="Zn-dependent exopeptidases"/>
    <property type="match status" value="1"/>
</dbReference>
<dbReference type="InterPro" id="IPR050072">
    <property type="entry name" value="Peptidase_M20A"/>
</dbReference>
<accession>A0A505DR28</accession>
<evidence type="ECO:0000313" key="2">
    <source>
        <dbReference type="Proteomes" id="UP000317378"/>
    </source>
</evidence>
<evidence type="ECO:0000313" key="1">
    <source>
        <dbReference type="EMBL" id="TPQ23697.1"/>
    </source>
</evidence>
<dbReference type="InterPro" id="IPR002933">
    <property type="entry name" value="Peptidase_M20"/>
</dbReference>
<dbReference type="Proteomes" id="UP000317378">
    <property type="component" value="Unassembled WGS sequence"/>
</dbReference>
<keyword evidence="2" id="KW-1185">Reference proteome</keyword>
<dbReference type="EMBL" id="VCHX02000043">
    <property type="protein sequence ID" value="TPQ23697.1"/>
    <property type="molecule type" value="Genomic_DNA"/>
</dbReference>
<proteinExistence type="predicted"/>
<dbReference type="AlphaFoldDB" id="A0A505DR28"/>